<reference evidence="1 2" key="1">
    <citation type="journal article" date="2020" name="ISME J.">
        <title>Comparative genomics reveals insights into cyanobacterial evolution and habitat adaptation.</title>
        <authorList>
            <person name="Chen M.Y."/>
            <person name="Teng W.K."/>
            <person name="Zhao L."/>
            <person name="Hu C.X."/>
            <person name="Zhou Y.K."/>
            <person name="Han B.P."/>
            <person name="Song L.R."/>
            <person name="Shu W.S."/>
        </authorList>
    </citation>
    <scope>NUCLEOTIDE SEQUENCE [LARGE SCALE GENOMIC DNA]</scope>
    <source>
        <strain evidence="1 2">FACHB-391</strain>
    </source>
</reference>
<evidence type="ECO:0000313" key="2">
    <source>
        <dbReference type="Proteomes" id="UP000604661"/>
    </source>
</evidence>
<evidence type="ECO:0000313" key="1">
    <source>
        <dbReference type="EMBL" id="MBD2563103.1"/>
    </source>
</evidence>
<gene>
    <name evidence="1" type="ORF">H6G95_21285</name>
</gene>
<organism evidence="1 2">
    <name type="scientific">Nostoc linckia FACHB-391</name>
    <dbReference type="NCBI Taxonomy" id="2692906"/>
    <lineage>
        <taxon>Bacteria</taxon>
        <taxon>Bacillati</taxon>
        <taxon>Cyanobacteriota</taxon>
        <taxon>Cyanophyceae</taxon>
        <taxon>Nostocales</taxon>
        <taxon>Nostocaceae</taxon>
        <taxon>Nostoc</taxon>
    </lineage>
</organism>
<dbReference type="Proteomes" id="UP000604661">
    <property type="component" value="Unassembled WGS sequence"/>
</dbReference>
<comment type="caution">
    <text evidence="1">The sequence shown here is derived from an EMBL/GenBank/DDBJ whole genome shotgun (WGS) entry which is preliminary data.</text>
</comment>
<name>A0ABR8EYT5_NOSLI</name>
<keyword evidence="2" id="KW-1185">Reference proteome</keyword>
<accession>A0ABR8EYT5</accession>
<dbReference type="RefSeq" id="WP_190895119.1">
    <property type="nucleotide sequence ID" value="NZ_JACJTE010000025.1"/>
</dbReference>
<proteinExistence type="predicted"/>
<protein>
    <submittedName>
        <fullName evidence="1">Uncharacterized protein</fullName>
    </submittedName>
</protein>
<sequence>MQYLYYLSNASLTLRVVEYCSKNDFSVEFVTVINQFDGWIINVKIKSFVSAQKDKDIRAFLSELGIIYSPSELISKVLSSLEAGQSTINVMKRYKVAVVSHGRPQPDEIEVFRQNYIRGLGYCPQNLA</sequence>
<dbReference type="EMBL" id="JACJTE010000025">
    <property type="protein sequence ID" value="MBD2563103.1"/>
    <property type="molecule type" value="Genomic_DNA"/>
</dbReference>